<protein>
    <submittedName>
        <fullName evidence="1">Uncharacterized protein</fullName>
    </submittedName>
</protein>
<evidence type="ECO:0000313" key="2">
    <source>
        <dbReference type="Proteomes" id="UP001215280"/>
    </source>
</evidence>
<sequence>MATKFRLKITGKIWYLEGVHYKAEERWTISGPGVNSSEGAAAAVRLAVAALCWGDRAREGGDPKLLAAVTCRATSAASQQQARGPLHPVQGQAHIGRWWSTCASATLPSLVHPTCAARGKWGPAKLSWCRAGRIGAGNEYLWHGDDIEHNTSCRTPVGSDG</sequence>
<proteinExistence type="predicted"/>
<dbReference type="EMBL" id="JARJLG010000058">
    <property type="protein sequence ID" value="KAJ7757325.1"/>
    <property type="molecule type" value="Genomic_DNA"/>
</dbReference>
<keyword evidence="2" id="KW-1185">Reference proteome</keyword>
<dbReference type="AlphaFoldDB" id="A0AAD7NDE5"/>
<reference evidence="1" key="1">
    <citation type="submission" date="2023-03" db="EMBL/GenBank/DDBJ databases">
        <title>Massive genome expansion in bonnet fungi (Mycena s.s.) driven by repeated elements and novel gene families across ecological guilds.</title>
        <authorList>
            <consortium name="Lawrence Berkeley National Laboratory"/>
            <person name="Harder C.B."/>
            <person name="Miyauchi S."/>
            <person name="Viragh M."/>
            <person name="Kuo A."/>
            <person name="Thoen E."/>
            <person name="Andreopoulos B."/>
            <person name="Lu D."/>
            <person name="Skrede I."/>
            <person name="Drula E."/>
            <person name="Henrissat B."/>
            <person name="Morin E."/>
            <person name="Kohler A."/>
            <person name="Barry K."/>
            <person name="LaButti K."/>
            <person name="Morin E."/>
            <person name="Salamov A."/>
            <person name="Lipzen A."/>
            <person name="Mereny Z."/>
            <person name="Hegedus B."/>
            <person name="Baldrian P."/>
            <person name="Stursova M."/>
            <person name="Weitz H."/>
            <person name="Taylor A."/>
            <person name="Grigoriev I.V."/>
            <person name="Nagy L.G."/>
            <person name="Martin F."/>
            <person name="Kauserud H."/>
        </authorList>
    </citation>
    <scope>NUCLEOTIDE SEQUENCE</scope>
    <source>
        <strain evidence="1">CBHHK188m</strain>
    </source>
</reference>
<gene>
    <name evidence="1" type="ORF">DFH07DRAFT_772807</name>
</gene>
<dbReference type="Proteomes" id="UP001215280">
    <property type="component" value="Unassembled WGS sequence"/>
</dbReference>
<accession>A0AAD7NDE5</accession>
<comment type="caution">
    <text evidence="1">The sequence shown here is derived from an EMBL/GenBank/DDBJ whole genome shotgun (WGS) entry which is preliminary data.</text>
</comment>
<evidence type="ECO:0000313" key="1">
    <source>
        <dbReference type="EMBL" id="KAJ7757325.1"/>
    </source>
</evidence>
<name>A0AAD7NDE5_9AGAR</name>
<organism evidence="1 2">
    <name type="scientific">Mycena maculata</name>
    <dbReference type="NCBI Taxonomy" id="230809"/>
    <lineage>
        <taxon>Eukaryota</taxon>
        <taxon>Fungi</taxon>
        <taxon>Dikarya</taxon>
        <taxon>Basidiomycota</taxon>
        <taxon>Agaricomycotina</taxon>
        <taxon>Agaricomycetes</taxon>
        <taxon>Agaricomycetidae</taxon>
        <taxon>Agaricales</taxon>
        <taxon>Marasmiineae</taxon>
        <taxon>Mycenaceae</taxon>
        <taxon>Mycena</taxon>
    </lineage>
</organism>